<dbReference type="PaxDb" id="2850-Phatr7026"/>
<dbReference type="InterPro" id="IPR011009">
    <property type="entry name" value="Kinase-like_dom_sf"/>
</dbReference>
<dbReference type="EMBL" id="CM000607">
    <property type="protein sequence ID" value="EEC50328.1"/>
    <property type="molecule type" value="Genomic_DNA"/>
</dbReference>
<protein>
    <recommendedName>
        <fullName evidence="1">Casein kinase I</fullName>
    </recommendedName>
</protein>
<organism evidence="3 4">
    <name type="scientific">Phaeodactylum tricornutum (strain CCAP 1055/1)</name>
    <dbReference type="NCBI Taxonomy" id="556484"/>
    <lineage>
        <taxon>Eukaryota</taxon>
        <taxon>Sar</taxon>
        <taxon>Stramenopiles</taxon>
        <taxon>Ochrophyta</taxon>
        <taxon>Bacillariophyta</taxon>
        <taxon>Bacillariophyceae</taxon>
        <taxon>Bacillariophycidae</taxon>
        <taxon>Naviculales</taxon>
        <taxon>Phaeodactylaceae</taxon>
        <taxon>Phaeodactylum</taxon>
    </lineage>
</organism>
<dbReference type="AlphaFoldDB" id="B7FUV7"/>
<evidence type="ECO:0000259" key="2">
    <source>
        <dbReference type="PROSITE" id="PS50011"/>
    </source>
</evidence>
<evidence type="ECO:0000313" key="4">
    <source>
        <dbReference type="Proteomes" id="UP000000759"/>
    </source>
</evidence>
<dbReference type="SUPFAM" id="SSF56112">
    <property type="entry name" value="Protein kinase-like (PK-like)"/>
    <property type="match status" value="1"/>
</dbReference>
<gene>
    <name evidence="3" type="ORF">PHATRDRAFT_7026</name>
</gene>
<dbReference type="InterPro" id="IPR050235">
    <property type="entry name" value="CK1_Ser-Thr_kinase"/>
</dbReference>
<keyword evidence="4" id="KW-1185">Reference proteome</keyword>
<dbReference type="GeneID" id="7197911"/>
<sequence length="102" mass="11601">VYLAADVMLPLLQRMHEAGVVHRDVKPSNCVRSTGERDFCIVDFGLSKSAGFYRLEREKAEFRGTSMYASLRVHQGKDYAPRDDVWSLLYVFCDLVSGGLPW</sequence>
<name>B7FUV7_PHATC</name>
<dbReference type="InterPro" id="IPR000719">
    <property type="entry name" value="Prot_kinase_dom"/>
</dbReference>
<evidence type="ECO:0000313" key="3">
    <source>
        <dbReference type="EMBL" id="EEC50328.1"/>
    </source>
</evidence>
<dbReference type="eggNOG" id="KOG1164">
    <property type="taxonomic scope" value="Eukaryota"/>
</dbReference>
<evidence type="ECO:0000256" key="1">
    <source>
        <dbReference type="ARBA" id="ARBA00023860"/>
    </source>
</evidence>
<dbReference type="PANTHER" id="PTHR11909">
    <property type="entry name" value="CASEIN KINASE-RELATED"/>
    <property type="match status" value="1"/>
</dbReference>
<dbReference type="PROSITE" id="PS50011">
    <property type="entry name" value="PROTEIN_KINASE_DOM"/>
    <property type="match status" value="1"/>
</dbReference>
<proteinExistence type="predicted"/>
<dbReference type="OrthoDB" id="5979581at2759"/>
<dbReference type="KEGG" id="pti:PHATRDRAFT_7026"/>
<dbReference type="Pfam" id="PF00069">
    <property type="entry name" value="Pkinase"/>
    <property type="match status" value="1"/>
</dbReference>
<dbReference type="Gene3D" id="1.10.510.10">
    <property type="entry name" value="Transferase(Phosphotransferase) domain 1"/>
    <property type="match status" value="1"/>
</dbReference>
<dbReference type="InParanoid" id="B7FUV7"/>
<dbReference type="STRING" id="556484.B7FUV7"/>
<feature type="domain" description="Protein kinase" evidence="2">
    <location>
        <begin position="1"/>
        <end position="102"/>
    </location>
</feature>
<dbReference type="GO" id="GO:0005524">
    <property type="term" value="F:ATP binding"/>
    <property type="evidence" value="ECO:0007669"/>
    <property type="project" value="InterPro"/>
</dbReference>
<dbReference type="Proteomes" id="UP000000759">
    <property type="component" value="Chromosome 4"/>
</dbReference>
<feature type="non-terminal residue" evidence="3">
    <location>
        <position position="1"/>
    </location>
</feature>
<feature type="non-terminal residue" evidence="3">
    <location>
        <position position="102"/>
    </location>
</feature>
<dbReference type="RefSeq" id="XP_002178663.1">
    <property type="nucleotide sequence ID" value="XM_002178627.1"/>
</dbReference>
<reference evidence="3 4" key="1">
    <citation type="journal article" date="2008" name="Nature">
        <title>The Phaeodactylum genome reveals the evolutionary history of diatom genomes.</title>
        <authorList>
            <person name="Bowler C."/>
            <person name="Allen A.E."/>
            <person name="Badger J.H."/>
            <person name="Grimwood J."/>
            <person name="Jabbari K."/>
            <person name="Kuo A."/>
            <person name="Maheswari U."/>
            <person name="Martens C."/>
            <person name="Maumus F."/>
            <person name="Otillar R.P."/>
            <person name="Rayko E."/>
            <person name="Salamov A."/>
            <person name="Vandepoele K."/>
            <person name="Beszteri B."/>
            <person name="Gruber A."/>
            <person name="Heijde M."/>
            <person name="Katinka M."/>
            <person name="Mock T."/>
            <person name="Valentin K."/>
            <person name="Verret F."/>
            <person name="Berges J.A."/>
            <person name="Brownlee C."/>
            <person name="Cadoret J.P."/>
            <person name="Chiovitti A."/>
            <person name="Choi C.J."/>
            <person name="Coesel S."/>
            <person name="De Martino A."/>
            <person name="Detter J.C."/>
            <person name="Durkin C."/>
            <person name="Falciatore A."/>
            <person name="Fournet J."/>
            <person name="Haruta M."/>
            <person name="Huysman M.J."/>
            <person name="Jenkins B.D."/>
            <person name="Jiroutova K."/>
            <person name="Jorgensen R.E."/>
            <person name="Joubert Y."/>
            <person name="Kaplan A."/>
            <person name="Kroger N."/>
            <person name="Kroth P.G."/>
            <person name="La Roche J."/>
            <person name="Lindquist E."/>
            <person name="Lommer M."/>
            <person name="Martin-Jezequel V."/>
            <person name="Lopez P.J."/>
            <person name="Lucas S."/>
            <person name="Mangogna M."/>
            <person name="McGinnis K."/>
            <person name="Medlin L.K."/>
            <person name="Montsant A."/>
            <person name="Oudot-Le Secq M.P."/>
            <person name="Napoli C."/>
            <person name="Obornik M."/>
            <person name="Parker M.S."/>
            <person name="Petit J.L."/>
            <person name="Porcel B.M."/>
            <person name="Poulsen N."/>
            <person name="Robison M."/>
            <person name="Rychlewski L."/>
            <person name="Rynearson T.A."/>
            <person name="Schmutz J."/>
            <person name="Shapiro H."/>
            <person name="Siaut M."/>
            <person name="Stanley M."/>
            <person name="Sussman M.R."/>
            <person name="Taylor A.R."/>
            <person name="Vardi A."/>
            <person name="von Dassow P."/>
            <person name="Vyverman W."/>
            <person name="Willis A."/>
            <person name="Wyrwicz L.S."/>
            <person name="Rokhsar D.S."/>
            <person name="Weissenbach J."/>
            <person name="Armbrust E.V."/>
            <person name="Green B.R."/>
            <person name="Van de Peer Y."/>
            <person name="Grigoriev I.V."/>
        </authorList>
    </citation>
    <scope>NUCLEOTIDE SEQUENCE [LARGE SCALE GENOMIC DNA]</scope>
    <source>
        <strain evidence="3 4">CCAP 1055/1</strain>
    </source>
</reference>
<accession>B7FUV7</accession>
<dbReference type="GO" id="GO:0004672">
    <property type="term" value="F:protein kinase activity"/>
    <property type="evidence" value="ECO:0007669"/>
    <property type="project" value="InterPro"/>
</dbReference>
<reference evidence="4" key="2">
    <citation type="submission" date="2008-08" db="EMBL/GenBank/DDBJ databases">
        <authorList>
            <consortium name="Diatom Consortium"/>
            <person name="Grigoriev I."/>
            <person name="Grimwood J."/>
            <person name="Kuo A."/>
            <person name="Otillar R.P."/>
            <person name="Salamov A."/>
            <person name="Detter J.C."/>
            <person name="Lindquist E."/>
            <person name="Shapiro H."/>
            <person name="Lucas S."/>
            <person name="Glavina del Rio T."/>
            <person name="Pitluck S."/>
            <person name="Rokhsar D."/>
            <person name="Bowler C."/>
        </authorList>
    </citation>
    <scope>GENOME REANNOTATION</scope>
    <source>
        <strain evidence="4">CCAP 1055/1</strain>
    </source>
</reference>